<dbReference type="OrthoDB" id="280196at2"/>
<dbReference type="PIRSF" id="PIRSF019455">
    <property type="entry name" value="CopR_AtkY"/>
    <property type="match status" value="1"/>
</dbReference>
<name>A0A5C6DS34_9BACT</name>
<reference evidence="5 6" key="1">
    <citation type="submission" date="2019-02" db="EMBL/GenBank/DDBJ databases">
        <title>Deep-cultivation of Planctomycetes and their phenomic and genomic characterization uncovers novel biology.</title>
        <authorList>
            <person name="Wiegand S."/>
            <person name="Jogler M."/>
            <person name="Boedeker C."/>
            <person name="Pinto D."/>
            <person name="Vollmers J."/>
            <person name="Rivas-Marin E."/>
            <person name="Kohn T."/>
            <person name="Peeters S.H."/>
            <person name="Heuer A."/>
            <person name="Rast P."/>
            <person name="Oberbeckmann S."/>
            <person name="Bunk B."/>
            <person name="Jeske O."/>
            <person name="Meyerdierks A."/>
            <person name="Storesund J.E."/>
            <person name="Kallscheuer N."/>
            <person name="Luecker S."/>
            <person name="Lage O.M."/>
            <person name="Pohl T."/>
            <person name="Merkel B.J."/>
            <person name="Hornburger P."/>
            <person name="Mueller R.-W."/>
            <person name="Bruemmer F."/>
            <person name="Labrenz M."/>
            <person name="Spormann A.M."/>
            <person name="Op Den Camp H."/>
            <person name="Overmann J."/>
            <person name="Amann R."/>
            <person name="Jetten M.S.M."/>
            <person name="Mascher T."/>
            <person name="Medema M.H."/>
            <person name="Devos D.P."/>
            <person name="Kaster A.-K."/>
            <person name="Ovreas L."/>
            <person name="Rohde M."/>
            <person name="Galperin M.Y."/>
            <person name="Jogler C."/>
        </authorList>
    </citation>
    <scope>NUCLEOTIDE SEQUENCE [LARGE SCALE GENOMIC DNA]</scope>
    <source>
        <strain evidence="5 6">Q31b</strain>
    </source>
</reference>
<comment type="similarity">
    <text evidence="1">Belongs to the BlaI transcriptional regulatory family.</text>
</comment>
<keyword evidence="6" id="KW-1185">Reference proteome</keyword>
<comment type="caution">
    <text evidence="5">The sequence shown here is derived from an EMBL/GenBank/DDBJ whole genome shotgun (WGS) entry which is preliminary data.</text>
</comment>
<dbReference type="InterPro" id="IPR036390">
    <property type="entry name" value="WH_DNA-bd_sf"/>
</dbReference>
<keyword evidence="3" id="KW-0238">DNA-binding</keyword>
<sequence length="133" mass="15012">MARKKSKHPTALELEILKILWVKAPRTVREVRETMLASGRELAHTSLITTLNVMFDKGFVKRTTAKESRGYAFSPKVSRADVSQGMVGDLVERVFEGSASALLLSLLENEQLDDADHAELRRAINRYRRGEQT</sequence>
<evidence type="ECO:0000256" key="3">
    <source>
        <dbReference type="ARBA" id="ARBA00023125"/>
    </source>
</evidence>
<dbReference type="AlphaFoldDB" id="A0A5C6DS34"/>
<gene>
    <name evidence="5" type="primary">blaI_4</name>
    <name evidence="5" type="ORF">Q31b_46450</name>
</gene>
<dbReference type="Gene3D" id="1.10.4040.10">
    <property type="entry name" value="Penicillinase repressor domain"/>
    <property type="match status" value="1"/>
</dbReference>
<dbReference type="Gene3D" id="1.10.10.10">
    <property type="entry name" value="Winged helix-like DNA-binding domain superfamily/Winged helix DNA-binding domain"/>
    <property type="match status" value="1"/>
</dbReference>
<dbReference type="SUPFAM" id="SSF46785">
    <property type="entry name" value="Winged helix' DNA-binding domain"/>
    <property type="match status" value="1"/>
</dbReference>
<dbReference type="Pfam" id="PF03965">
    <property type="entry name" value="Penicillinase_R"/>
    <property type="match status" value="1"/>
</dbReference>
<dbReference type="InterPro" id="IPR036388">
    <property type="entry name" value="WH-like_DNA-bd_sf"/>
</dbReference>
<organism evidence="5 6">
    <name type="scientific">Novipirellula aureliae</name>
    <dbReference type="NCBI Taxonomy" id="2527966"/>
    <lineage>
        <taxon>Bacteria</taxon>
        <taxon>Pseudomonadati</taxon>
        <taxon>Planctomycetota</taxon>
        <taxon>Planctomycetia</taxon>
        <taxon>Pirellulales</taxon>
        <taxon>Pirellulaceae</taxon>
        <taxon>Novipirellula</taxon>
    </lineage>
</organism>
<evidence type="ECO:0000256" key="2">
    <source>
        <dbReference type="ARBA" id="ARBA00023015"/>
    </source>
</evidence>
<keyword evidence="2" id="KW-0805">Transcription regulation</keyword>
<dbReference type="EMBL" id="SJPY01000007">
    <property type="protein sequence ID" value="TWU37856.1"/>
    <property type="molecule type" value="Genomic_DNA"/>
</dbReference>
<evidence type="ECO:0000256" key="1">
    <source>
        <dbReference type="ARBA" id="ARBA00011046"/>
    </source>
</evidence>
<evidence type="ECO:0000313" key="6">
    <source>
        <dbReference type="Proteomes" id="UP000315471"/>
    </source>
</evidence>
<evidence type="ECO:0000313" key="5">
    <source>
        <dbReference type="EMBL" id="TWU37856.1"/>
    </source>
</evidence>
<dbReference type="RefSeq" id="WP_146601781.1">
    <property type="nucleotide sequence ID" value="NZ_SJPY01000007.1"/>
</dbReference>
<proteinExistence type="inferred from homology"/>
<evidence type="ECO:0000256" key="4">
    <source>
        <dbReference type="ARBA" id="ARBA00023163"/>
    </source>
</evidence>
<dbReference type="GO" id="GO:0045892">
    <property type="term" value="P:negative regulation of DNA-templated transcription"/>
    <property type="evidence" value="ECO:0007669"/>
    <property type="project" value="InterPro"/>
</dbReference>
<accession>A0A5C6DS34</accession>
<dbReference type="Proteomes" id="UP000315471">
    <property type="component" value="Unassembled WGS sequence"/>
</dbReference>
<dbReference type="InterPro" id="IPR005650">
    <property type="entry name" value="BlaI_family"/>
</dbReference>
<keyword evidence="4" id="KW-0804">Transcription</keyword>
<protein>
    <submittedName>
        <fullName evidence="5">Transcriptional regulator BlaI</fullName>
    </submittedName>
</protein>
<dbReference type="GO" id="GO:0003677">
    <property type="term" value="F:DNA binding"/>
    <property type="evidence" value="ECO:0007669"/>
    <property type="project" value="UniProtKB-KW"/>
</dbReference>